<evidence type="ECO:0000256" key="4">
    <source>
        <dbReference type="ARBA" id="ARBA00023186"/>
    </source>
</evidence>
<dbReference type="InterPro" id="IPR013126">
    <property type="entry name" value="Hsp_70_fam"/>
</dbReference>
<dbReference type="Gene3D" id="3.30.420.40">
    <property type="match status" value="2"/>
</dbReference>
<comment type="caution">
    <text evidence="6">The sequence shown here is derived from an EMBL/GenBank/DDBJ whole genome shotgun (WGS) entry which is preliminary data.</text>
</comment>
<reference evidence="6 7" key="1">
    <citation type="submission" date="2018-08" db="EMBL/GenBank/DDBJ databases">
        <title>A genome reference for cultivated species of the human gut microbiota.</title>
        <authorList>
            <person name="Zou Y."/>
            <person name="Xue W."/>
            <person name="Luo G."/>
        </authorList>
    </citation>
    <scope>NUCLEOTIDE SEQUENCE [LARGE SCALE GENOMIC DNA]</scope>
    <source>
        <strain evidence="6 7">AM16-49B</strain>
    </source>
</reference>
<dbReference type="PROSITE" id="PS01036">
    <property type="entry name" value="HSP70_3"/>
    <property type="match status" value="1"/>
</dbReference>
<dbReference type="CDD" id="cd24029">
    <property type="entry name" value="ASKHA_NBD_HSP70_DnaK_HscA_HscC"/>
    <property type="match status" value="1"/>
</dbReference>
<dbReference type="InterPro" id="IPR029047">
    <property type="entry name" value="HSP70_peptide-bd_sf"/>
</dbReference>
<dbReference type="GO" id="GO:0005524">
    <property type="term" value="F:ATP binding"/>
    <property type="evidence" value="ECO:0007669"/>
    <property type="project" value="UniProtKB-KW"/>
</dbReference>
<evidence type="ECO:0000313" key="6">
    <source>
        <dbReference type="EMBL" id="RHH92833.1"/>
    </source>
</evidence>
<dbReference type="PANTHER" id="PTHR19375">
    <property type="entry name" value="HEAT SHOCK PROTEIN 70KDA"/>
    <property type="match status" value="1"/>
</dbReference>
<dbReference type="GO" id="GO:0140662">
    <property type="term" value="F:ATP-dependent protein folding chaperone"/>
    <property type="evidence" value="ECO:0007669"/>
    <property type="project" value="InterPro"/>
</dbReference>
<accession>A0A414YZ51</accession>
<dbReference type="InterPro" id="IPR018181">
    <property type="entry name" value="Heat_shock_70_CS"/>
</dbReference>
<proteinExistence type="inferred from homology"/>
<evidence type="ECO:0000256" key="5">
    <source>
        <dbReference type="RuleBase" id="RU003322"/>
    </source>
</evidence>
<dbReference type="PRINTS" id="PR00301">
    <property type="entry name" value="HEATSHOCK70"/>
</dbReference>
<keyword evidence="2 5" id="KW-0547">Nucleotide-binding</keyword>
<dbReference type="InterPro" id="IPR043129">
    <property type="entry name" value="ATPase_NBD"/>
</dbReference>
<dbReference type="SUPFAM" id="SSF53067">
    <property type="entry name" value="Actin-like ATPase domain"/>
    <property type="match status" value="2"/>
</dbReference>
<sequence>MGKAIGIDLGTTNSVVAFKDVTVRTIQTGANNEDLCRSCVALDKNGNFLVGNSVFNSWKRHAPNIVVSAKRLMGASINDSNVQKMKTNSHAYPFGIQKLSGGTEDSVAIVLRGKEYTPEQISAEILRALKNDADTKLGDVEYAVITVPAYFNEKQKSATKKAAKLAGLKVLQLLAEPTAAALSYGFDNLKDDEDKTLLIYDFGGGTFDLSILTAAGGQFVETGAGGDRWLGGDDIDAILSDYVKDQIEQQNGINLEELLSDKTDKEVAEFTAGLKKDVENAKKTLSQSSSATIMISDYLENEDGDPLEDIVVSRETFESLIRPLIQRTIDLIEELLVKTSITVDDLSNILLVGGSSCIPLVKRMLVEKYGEEKVMSSEKPMLAIAHGAAILAASMDTSKWKEDDDQSVDVDEEIPDGPIVYTAKHNYLIQLTKNGRKEMERFIDDQTPLPFNVNRQFSTIVNNQKIVEVKLFSDAEDGTYDKLASGFFTITDNLPSGSKLNFTFNLDTNENLRVSVKVVATGKTSPVVLGRGSKDSSCLSEISSSIEDIMNDDSISDNKKTAFLSKIQSIIVAIENSKLKSDDDKWLDFEQQVMTAKQFATEPEEKENRLGEILATILVKNFPQYLDPSDFNEMREKLEKLNKTNDSFQKESLQNELNDLATSYSILLNIFLFKIIANNTNNPQDAGRANCAFDEMMQSLKTGDINNIRRIQHENEDLLKKNVTGLGNAFSAGIG</sequence>
<gene>
    <name evidence="6" type="ORF">DW190_06080</name>
</gene>
<dbReference type="SUPFAM" id="SSF100920">
    <property type="entry name" value="Heat shock protein 70kD (HSP70), peptide-binding domain"/>
    <property type="match status" value="1"/>
</dbReference>
<dbReference type="PROSITE" id="PS00329">
    <property type="entry name" value="HSP70_2"/>
    <property type="match status" value="1"/>
</dbReference>
<dbReference type="FunFam" id="3.90.640.10:FF:000003">
    <property type="entry name" value="Molecular chaperone DnaK"/>
    <property type="match status" value="1"/>
</dbReference>
<dbReference type="EMBL" id="QRKD01000003">
    <property type="protein sequence ID" value="RHH92833.1"/>
    <property type="molecule type" value="Genomic_DNA"/>
</dbReference>
<dbReference type="Gene3D" id="2.60.34.10">
    <property type="entry name" value="Substrate Binding Domain Of DNAk, Chain A, domain 1"/>
    <property type="match status" value="1"/>
</dbReference>
<dbReference type="RefSeq" id="WP_118067130.1">
    <property type="nucleotide sequence ID" value="NZ_QRKD01000003.1"/>
</dbReference>
<dbReference type="Pfam" id="PF00012">
    <property type="entry name" value="HSP70"/>
    <property type="match status" value="1"/>
</dbReference>
<organism evidence="6 7">
    <name type="scientific">Bacteroides caccae</name>
    <dbReference type="NCBI Taxonomy" id="47678"/>
    <lineage>
        <taxon>Bacteria</taxon>
        <taxon>Pseudomonadati</taxon>
        <taxon>Bacteroidota</taxon>
        <taxon>Bacteroidia</taxon>
        <taxon>Bacteroidales</taxon>
        <taxon>Bacteroidaceae</taxon>
        <taxon>Bacteroides</taxon>
    </lineage>
</organism>
<name>A0A414YZ51_9BACE</name>
<dbReference type="Gene3D" id="3.90.640.10">
    <property type="entry name" value="Actin, Chain A, domain 4"/>
    <property type="match status" value="1"/>
</dbReference>
<comment type="similarity">
    <text evidence="1 5">Belongs to the heat shock protein 70 family.</text>
</comment>
<evidence type="ECO:0000313" key="7">
    <source>
        <dbReference type="Proteomes" id="UP000283512"/>
    </source>
</evidence>
<evidence type="ECO:0000256" key="2">
    <source>
        <dbReference type="ARBA" id="ARBA00022741"/>
    </source>
</evidence>
<keyword evidence="4" id="KW-0143">Chaperone</keyword>
<dbReference type="PROSITE" id="PS00297">
    <property type="entry name" value="HSP70_1"/>
    <property type="match status" value="1"/>
</dbReference>
<dbReference type="Proteomes" id="UP000283512">
    <property type="component" value="Unassembled WGS sequence"/>
</dbReference>
<evidence type="ECO:0000256" key="1">
    <source>
        <dbReference type="ARBA" id="ARBA00007381"/>
    </source>
</evidence>
<evidence type="ECO:0000256" key="3">
    <source>
        <dbReference type="ARBA" id="ARBA00022840"/>
    </source>
</evidence>
<keyword evidence="3 5" id="KW-0067">ATP-binding</keyword>
<protein>
    <submittedName>
        <fullName evidence="6">Hsp70 family protein</fullName>
    </submittedName>
</protein>
<dbReference type="AlphaFoldDB" id="A0A414YZ51"/>